<dbReference type="OrthoDB" id="77405at2759"/>
<evidence type="ECO:0000256" key="2">
    <source>
        <dbReference type="ARBA" id="ARBA00012502"/>
    </source>
</evidence>
<dbReference type="Pfam" id="PF01625">
    <property type="entry name" value="PMSR"/>
    <property type="match status" value="1"/>
</dbReference>
<name>A0A8I6SQ66_CIMLE</name>
<keyword evidence="3" id="KW-0560">Oxidoreductase</keyword>
<evidence type="ECO:0000313" key="8">
    <source>
        <dbReference type="Proteomes" id="UP000494040"/>
    </source>
</evidence>
<evidence type="ECO:0000256" key="3">
    <source>
        <dbReference type="ARBA" id="ARBA00023002"/>
    </source>
</evidence>
<dbReference type="HAMAP" id="MF_01401">
    <property type="entry name" value="MsrA"/>
    <property type="match status" value="1"/>
</dbReference>
<feature type="domain" description="Peptide methionine sulphoxide reductase MsrA" evidence="5">
    <location>
        <begin position="38"/>
        <end position="180"/>
    </location>
</feature>
<dbReference type="GeneID" id="106665970"/>
<evidence type="ECO:0000256" key="1">
    <source>
        <dbReference type="ARBA" id="ARBA00005591"/>
    </source>
</evidence>
<evidence type="ECO:0000259" key="5">
    <source>
        <dbReference type="Pfam" id="PF01625"/>
    </source>
</evidence>
<comment type="similarity">
    <text evidence="1">Belongs to the MsrA Met sulfoxide reductase family.</text>
</comment>
<evidence type="ECO:0000313" key="7">
    <source>
        <dbReference type="EnsemblMetazoa" id="XP_024085856.1"/>
    </source>
</evidence>
<proteinExistence type="inferred from homology"/>
<dbReference type="GO" id="GO:0008113">
    <property type="term" value="F:peptide-methionine (S)-S-oxide reductase activity"/>
    <property type="evidence" value="ECO:0007669"/>
    <property type="project" value="UniProtKB-EC"/>
</dbReference>
<dbReference type="FunFam" id="3.30.1060.10:FF:000004">
    <property type="entry name" value="Peptide methionine sulfoxide reductase A5"/>
    <property type="match status" value="1"/>
</dbReference>
<dbReference type="PANTHER" id="PTHR43774:SF1">
    <property type="entry name" value="PEPTIDE METHIONINE SULFOXIDE REDUCTASE MSRA 2"/>
    <property type="match status" value="1"/>
</dbReference>
<dbReference type="CTD" id="4482"/>
<dbReference type="NCBIfam" id="TIGR00401">
    <property type="entry name" value="msrA"/>
    <property type="match status" value="1"/>
</dbReference>
<organism evidence="7 8">
    <name type="scientific">Cimex lectularius</name>
    <name type="common">Bed bug</name>
    <name type="synonym">Acanthia lectularia</name>
    <dbReference type="NCBI Taxonomy" id="79782"/>
    <lineage>
        <taxon>Eukaryota</taxon>
        <taxon>Metazoa</taxon>
        <taxon>Ecdysozoa</taxon>
        <taxon>Arthropoda</taxon>
        <taxon>Hexapoda</taxon>
        <taxon>Insecta</taxon>
        <taxon>Pterygota</taxon>
        <taxon>Neoptera</taxon>
        <taxon>Paraneoptera</taxon>
        <taxon>Hemiptera</taxon>
        <taxon>Heteroptera</taxon>
        <taxon>Panheteroptera</taxon>
        <taxon>Cimicomorpha</taxon>
        <taxon>Cimicidae</taxon>
        <taxon>Cimex</taxon>
    </lineage>
</organism>
<dbReference type="RefSeq" id="XP_024085856.1">
    <property type="nucleotide sequence ID" value="XM_024230088.1"/>
</dbReference>
<sequence length="246" mass="27812">MQRAIFTRISEAVKPMDAVDRTVMTKPLHHVDIPTKNATFAMACFWAPDALFGATPGVIRTKVGYSGGTKENPSYRNLGKTVVSSGDHTEAIQIDYDPKMIQYETLLDIFWQNHDPTAKSKLQYTSFIFYHDQEQKELAEKALEQQQKLYSKPVVTVIRPATKFYDAEDYHQKYRLQQHPWLCEAISCKGSLLKTSYVAARLNGYVIGCGGVAQFESELPILGLDEKTGEYVRKLVTKYEGQGLVC</sequence>
<dbReference type="EC" id="1.8.4.11" evidence="2"/>
<dbReference type="KEGG" id="clec:106665970"/>
<dbReference type="AlphaFoldDB" id="A0A8I6SQ66"/>
<reference evidence="7" key="1">
    <citation type="submission" date="2022-01" db="UniProtKB">
        <authorList>
            <consortium name="EnsemblMetazoa"/>
        </authorList>
    </citation>
    <scope>IDENTIFICATION</scope>
</reference>
<dbReference type="InterPro" id="IPR049006">
    <property type="entry name" value="MsrA_helical"/>
</dbReference>
<feature type="domain" description="Selenoprotein methionine sulfoxide reductase A helical" evidence="6">
    <location>
        <begin position="193"/>
        <end position="235"/>
    </location>
</feature>
<protein>
    <recommendedName>
        <fullName evidence="2">peptide-methionine (S)-S-oxide reductase</fullName>
        <ecNumber evidence="2">1.8.4.11</ecNumber>
    </recommendedName>
    <alternativeName>
        <fullName evidence="4">Peptide-methionine (S)-S-oxide reductase</fullName>
    </alternativeName>
</protein>
<accession>A0A8I6SQ66</accession>
<dbReference type="OMA" id="QCFWGAE"/>
<keyword evidence="8" id="KW-1185">Reference proteome</keyword>
<dbReference type="Proteomes" id="UP000494040">
    <property type="component" value="Unassembled WGS sequence"/>
</dbReference>
<dbReference type="Pfam" id="PF20939">
    <property type="entry name" value="MsrA_helical"/>
    <property type="match status" value="1"/>
</dbReference>
<dbReference type="InterPro" id="IPR002569">
    <property type="entry name" value="Met_Sox_Rdtase_MsrA_dom"/>
</dbReference>
<dbReference type="PANTHER" id="PTHR43774">
    <property type="entry name" value="PEPTIDE METHIONINE SULFOXIDE REDUCTASE"/>
    <property type="match status" value="1"/>
</dbReference>
<dbReference type="InterPro" id="IPR036509">
    <property type="entry name" value="Met_Sox_Rdtase_MsrA_sf"/>
</dbReference>
<dbReference type="Gene3D" id="3.30.1060.10">
    <property type="entry name" value="Peptide methionine sulphoxide reductase MsrA"/>
    <property type="match status" value="1"/>
</dbReference>
<evidence type="ECO:0000259" key="6">
    <source>
        <dbReference type="Pfam" id="PF20939"/>
    </source>
</evidence>
<evidence type="ECO:0000256" key="4">
    <source>
        <dbReference type="ARBA" id="ARBA00030643"/>
    </source>
</evidence>
<dbReference type="SUPFAM" id="SSF55068">
    <property type="entry name" value="Peptide methionine sulfoxide reductase"/>
    <property type="match status" value="1"/>
</dbReference>
<dbReference type="EnsemblMetazoa" id="XM_024230088.1">
    <property type="protein sequence ID" value="XP_024085856.1"/>
    <property type="gene ID" value="LOC106665970"/>
</dbReference>